<sequence length="1255" mass="127892">MPGLLGFRGLPGEDDGTAAGDPGRRLLRIHDRDGRPRGLGFVLDPLGTVLTAHETVAGLDGIVLHLFGGQTRVLGPDHVRPLPGHGLALLRTDAVGGLPVPPLPVAPPPAAGDGGVLLVPVPVRGEGRADGRTVLLRCGLAATTGALYPQADRFHLIDGVLLLDVPSAADAAMVPAGAPVLDAASGTVVAVVAPGLRTPGRPGPPTAVPVTAAGVDVPELAEALARNAAGVPAYGNALNLAGVLRLAAAQLAAAGAGPDRVAALAADRVDRPDGLAEWADLLVDGAPSGGDGSAEAGVVALVGAAGTGRSTEAAAVAVRRGGGESPRPTVWLRGADLGPGDASLADAVERALGSASAELGVPAPAGPGAVAALCAAAGRPLLVVLDGPEESPVPLDADWLRASAYWLAAGGARLLTACGEEAWERLAPGGAEGEFLVPVGAPLGTPVRSSVGVSVAAPAGGPGRGAGAVRVVVRRLGPLPAEAAERVRRRYGVPPGWPAAEDARHPLAVRLAGELWAEGLRGEPAGRTGLFAAHLDLCCLRVAQRLAEDGRPRRPGAHRRGAARPAGVSAGRVRRTAAAVAGRVHEAARRMLGAEQGALARAAFEELFPVAGGWATAVLAEGLFVPAGPGYRFAHGEFADWLQGLHLDLDSALRLLLGEAEDTPPGPGGGPPAGIRTVPRHRIGPVVAALRRVGVTWGAPALDPWLHRIWRAVDLRPAGSEPGWWAGRLLVAGLAAGPGLAEHRPLLEQLAERIVERAAAAGGFERLPAEGLGRFGPSFWAGLGLPPEVELALLRRLVAADGPDRPFLAAVAGRLRADPPGVLPLLCGWFDDPRGLPARPGSTVADLAHDLLFAHRALALDELTEVLAGAAHPRADALLAVLAVEEPSALCRAVDRWSHDPRPERHVAAAVHALHAAPYARGAGPELLRFTALALLAREEEPALHGAALALLLREPGSRAVHLPAALAVYRGGEDRFLTARALAPALESDPEPVLAALADRLGGPGAAAARPGAPVAGTLRVLADARAPLAARRGAEFAARLLRERPELAGPVAVDYLGRRLARGAVEGVVARLELRVLLSGALAARAAAVRRPFAEVLSRPVPDPVADALRCELLDTLLATEGDPEVLAAALAGLAEHCAAERPARARAVVVRAAAALPGADGLLVRCAGRSDAFAALLARWPEDERPARPVGPRLDRLRALVAAGRDPRYAAAEAERAGGAGAARTPGGGARHPAVRPTCLPVPNSGQAHGTL</sequence>
<feature type="region of interest" description="Disordered" evidence="1">
    <location>
        <begin position="1"/>
        <end position="30"/>
    </location>
</feature>
<evidence type="ECO:0000256" key="1">
    <source>
        <dbReference type="SAM" id="MobiDB-lite"/>
    </source>
</evidence>
<accession>A0ABZ1U1L1</accession>
<dbReference type="InterPro" id="IPR009003">
    <property type="entry name" value="Peptidase_S1_PA"/>
</dbReference>
<dbReference type="Proteomes" id="UP001432222">
    <property type="component" value="Chromosome"/>
</dbReference>
<dbReference type="GO" id="GO:0008233">
    <property type="term" value="F:peptidase activity"/>
    <property type="evidence" value="ECO:0007669"/>
    <property type="project" value="UniProtKB-KW"/>
</dbReference>
<keyword evidence="2" id="KW-0378">Hydrolase</keyword>
<feature type="region of interest" description="Disordered" evidence="1">
    <location>
        <begin position="1215"/>
        <end position="1255"/>
    </location>
</feature>
<name>A0ABZ1U1L1_9ACTN</name>
<evidence type="ECO:0000313" key="3">
    <source>
        <dbReference type="Proteomes" id="UP001432222"/>
    </source>
</evidence>
<keyword evidence="2" id="KW-0645">Protease</keyword>
<protein>
    <submittedName>
        <fullName evidence="2">Serine protease</fullName>
    </submittedName>
</protein>
<gene>
    <name evidence="2" type="ORF">OHA16_14370</name>
</gene>
<dbReference type="SUPFAM" id="SSF50494">
    <property type="entry name" value="Trypsin-like serine proteases"/>
    <property type="match status" value="1"/>
</dbReference>
<reference evidence="2" key="1">
    <citation type="submission" date="2022-10" db="EMBL/GenBank/DDBJ databases">
        <title>The complete genomes of actinobacterial strains from the NBC collection.</title>
        <authorList>
            <person name="Joergensen T.S."/>
            <person name="Alvarez Arevalo M."/>
            <person name="Sterndorff E.B."/>
            <person name="Faurdal D."/>
            <person name="Vuksanovic O."/>
            <person name="Mourched A.-S."/>
            <person name="Charusanti P."/>
            <person name="Shaw S."/>
            <person name="Blin K."/>
            <person name="Weber T."/>
        </authorList>
    </citation>
    <scope>NUCLEOTIDE SEQUENCE</scope>
    <source>
        <strain evidence="2">NBC_00222</strain>
    </source>
</reference>
<dbReference type="GO" id="GO:0006508">
    <property type="term" value="P:proteolysis"/>
    <property type="evidence" value="ECO:0007669"/>
    <property type="project" value="UniProtKB-KW"/>
</dbReference>
<evidence type="ECO:0000313" key="2">
    <source>
        <dbReference type="EMBL" id="WUQ84046.1"/>
    </source>
</evidence>
<organism evidence="2 3">
    <name type="scientific">Kitasatospora purpeofusca</name>
    <dbReference type="NCBI Taxonomy" id="67352"/>
    <lineage>
        <taxon>Bacteria</taxon>
        <taxon>Bacillati</taxon>
        <taxon>Actinomycetota</taxon>
        <taxon>Actinomycetes</taxon>
        <taxon>Kitasatosporales</taxon>
        <taxon>Streptomycetaceae</taxon>
        <taxon>Kitasatospora</taxon>
    </lineage>
</organism>
<feature type="compositionally biased region" description="Gly residues" evidence="1">
    <location>
        <begin position="1221"/>
        <end position="1233"/>
    </location>
</feature>
<keyword evidence="3" id="KW-1185">Reference proteome</keyword>
<proteinExistence type="predicted"/>
<dbReference type="RefSeq" id="WP_328954958.1">
    <property type="nucleotide sequence ID" value="NZ_CP108110.1"/>
</dbReference>
<dbReference type="EMBL" id="CP108110">
    <property type="protein sequence ID" value="WUQ84046.1"/>
    <property type="molecule type" value="Genomic_DNA"/>
</dbReference>